<dbReference type="InterPro" id="IPR025141">
    <property type="entry name" value="DUF4082"/>
</dbReference>
<keyword evidence="3" id="KW-1185">Reference proteome</keyword>
<reference evidence="2 3" key="1">
    <citation type="submission" date="2016-10" db="EMBL/GenBank/DDBJ databases">
        <authorList>
            <person name="de Groot N.N."/>
        </authorList>
    </citation>
    <scope>NUCLEOTIDE SEQUENCE [LARGE SCALE GENOMIC DNA]</scope>
    <source>
        <strain evidence="2 3">DSM 19938</strain>
    </source>
</reference>
<dbReference type="PROSITE" id="PS51257">
    <property type="entry name" value="PROKAR_LIPOPROTEIN"/>
    <property type="match status" value="1"/>
</dbReference>
<gene>
    <name evidence="2" type="ORF">SAMN04487995_5409</name>
</gene>
<evidence type="ECO:0000259" key="1">
    <source>
        <dbReference type="Pfam" id="PF13313"/>
    </source>
</evidence>
<evidence type="ECO:0000313" key="3">
    <source>
        <dbReference type="Proteomes" id="UP000199532"/>
    </source>
</evidence>
<dbReference type="EMBL" id="FNXY01000009">
    <property type="protein sequence ID" value="SEJ57677.1"/>
    <property type="molecule type" value="Genomic_DNA"/>
</dbReference>
<dbReference type="Pfam" id="PF13313">
    <property type="entry name" value="DUF4082"/>
    <property type="match status" value="1"/>
</dbReference>
<dbReference type="OrthoDB" id="958895at2"/>
<dbReference type="AlphaFoldDB" id="A0A1H7A198"/>
<dbReference type="Proteomes" id="UP000199532">
    <property type="component" value="Unassembled WGS sequence"/>
</dbReference>
<protein>
    <recommendedName>
        <fullName evidence="1">DUF4082 domain-containing protein</fullName>
    </recommendedName>
</protein>
<feature type="domain" description="DUF4082" evidence="1">
    <location>
        <begin position="61"/>
        <end position="190"/>
    </location>
</feature>
<evidence type="ECO:0000313" key="2">
    <source>
        <dbReference type="EMBL" id="SEJ57677.1"/>
    </source>
</evidence>
<sequence length="205" mass="22716">MSIFKLLENMKHFRTYLSVIVLIASMTLISCSKDDDEAVNVKPSENIMTTLLQEPTWTQTTASAVSWELGYVFSTSSTGKITKLSCKMPEPGSYTVSLWDQTTKTLLRQKTLEQSTPEKFVESGIDEFLVEKDKKYVISINTVVGGSAKKFFTISNANTNIFPIARGSILVQSSVYKAIATPKFPDGGAETGRMYGFADFTFIPD</sequence>
<name>A0A1H7A198_9BACT</name>
<organism evidence="2 3">
    <name type="scientific">Dyadobacter koreensis</name>
    <dbReference type="NCBI Taxonomy" id="408657"/>
    <lineage>
        <taxon>Bacteria</taxon>
        <taxon>Pseudomonadati</taxon>
        <taxon>Bacteroidota</taxon>
        <taxon>Cytophagia</taxon>
        <taxon>Cytophagales</taxon>
        <taxon>Spirosomataceae</taxon>
        <taxon>Dyadobacter</taxon>
    </lineage>
</organism>
<accession>A0A1H7A198</accession>
<proteinExistence type="predicted"/>